<evidence type="ECO:0000256" key="5">
    <source>
        <dbReference type="PIRSR" id="PIRSR619791-2"/>
    </source>
</evidence>
<keyword evidence="5" id="KW-0479">Metal-binding</keyword>
<dbReference type="FunFam" id="1.10.640.10:FF:000006">
    <property type="entry name" value="Double oxidase: two peroxidase domains"/>
    <property type="match status" value="1"/>
</dbReference>
<evidence type="ECO:0000313" key="7">
    <source>
        <dbReference type="EMBL" id="CAD5209813.1"/>
    </source>
</evidence>
<proteinExistence type="predicted"/>
<sequence length="1477" mass="168026">MFVYTSFHILLYILAVNGVPSYMFDAFKKADQDVSVIYNFTEPRLFNQFENAPSTLSHAKNQWMQYTYSTSEAKKRAYLGYVMLKTAQVMKTPITNLKHIRGDEMVEAASCEQTKGPCVNFNYRTYDGSCNNIKHPDQAATYTAFQRELDADYSDGLTEFRKAIDGSDLPNPRLLSTMLFNSRQNDERIRELSAMFPYWGMFVYTDMVQIGSYQLIKDGRHVPLPCCEATHPECKAIKIFASDRYYGGFVDCIDYARTMIAPKANCAFGAREQQNQATGYLDGSTIYGSTEERAKKLRELKNGLLRTSDSAQYKFPMPISTGISDDIKCPGGQSECFVSGSEHVNLLPPLLGLHTVWIRQHNRIAGILKTYNLKWNDEQLYQEARRIVIAQIQHITYNEYLPLLIGRETWHAYKLSQSNLKTNSQPTDPYDMNVDASVVNGFATVAGKFFYTMIADSVAQVQPDGFRAMDRSLSDYMNKVKTLLFGEDIEGILRYLMRDTPEAYGLQLPYDLRGRMFKGTTNMGLDLATMLIQMSRDHGIPSYTKWRDHCGLQSVNSFEELEKDIINPEILIPAMKRVFTSVHDVDLVILGLAEKPVRGAVLGPTLGCIVGKQFKKTKFGDRFWYENTIAPWGFSKAQLNEIRKTTLAQVICENSQQPLIQPQLFKSADKKDNFPLLCNTSDLIQQSFEPWRDSEVVVQMPVTMATVEKAIEIGLKVVKERRKREADNIKKYQKPYQTGDPLLAYGQMMRAKKEALHTSTVSSVLLEATRYLMNNGSLTRSGVLGGVQLDPETLQRILPDFEVSEFVGNIGPFLGQDGSIDKCLPKDLPCDHTSPYRTFSGWCNNLRFPQYGNAFGPLRHIFAPEYDDGIDAPRAHAVSGRKLPLARAISNAIHVDSPFSDEKFTHMVMQFGQLLDHEVTHSPVERGPNDEILNCTRCDSPQTLSVHCMPIHLPDDDTFHQTYDDKGERRCFPMARSLLGQLSLGYRNQLNQLTSYIDGSAIYGSTKCEAAELRQFVGGLMNFTRIGSFNNEALPQGDQEQDCRSKPRFPCFVAGDERNSHQPGLTTMHTIFLREHNRIARELADLNPLWNDERLYQETRKIVAAMFQHIVYDEYLPKLLGRRYMEKYDLSTKKNGYYREYDDSCDASISHPFATAAFRFGHTLIRRYFPRLNHFYKNATEPVDLQESFNNVEAIYDKDKGGMDSLLVGLLGTRCMAFDRHITDAVRNHLFQQKGWPFSGFDLIALNIMRARDHGVQPYNRFREFCGLKRARSFEDLLENMDESAVNALESVYESVDDIDLFPGLFSERPMGGALMPPTMACIIGEQFQRLKKCDRFYYENDIPETKFSQEQLQEIRNVKLATILCENSKMLSRIQPDVFSIPNSLSNAQIPCENFPKLNLKPWQDTTGCRIGNSDVPRGTSKQRSPCVNCMCTANGPECRSVRVKDCKTLLRGHLLADIKSDVSCVVQCAPMLRKL</sequence>
<evidence type="ECO:0000313" key="8">
    <source>
        <dbReference type="Proteomes" id="UP000614601"/>
    </source>
</evidence>
<gene>
    <name evidence="7" type="ORF">BOKJ2_LOCUS2875</name>
</gene>
<protein>
    <recommendedName>
        <fullName evidence="9">Peroxidase</fullName>
    </recommendedName>
</protein>
<comment type="subcellular location">
    <subcellularLocation>
        <location evidence="1">Secreted</location>
    </subcellularLocation>
</comment>
<dbReference type="GO" id="GO:0046872">
    <property type="term" value="F:metal ion binding"/>
    <property type="evidence" value="ECO:0007669"/>
    <property type="project" value="UniProtKB-KW"/>
</dbReference>
<reference evidence="7" key="1">
    <citation type="submission" date="2020-09" db="EMBL/GenBank/DDBJ databases">
        <authorList>
            <person name="Kikuchi T."/>
        </authorList>
    </citation>
    <scope>NUCLEOTIDE SEQUENCE</scope>
    <source>
        <strain evidence="7">SH1</strain>
    </source>
</reference>
<keyword evidence="3" id="KW-0560">Oxidoreductase</keyword>
<evidence type="ECO:0000256" key="4">
    <source>
        <dbReference type="ARBA" id="ARBA00022729"/>
    </source>
</evidence>
<dbReference type="FunFam" id="1.10.640.10:FF:000003">
    <property type="entry name" value="chorion peroxidase"/>
    <property type="match status" value="1"/>
</dbReference>
<comment type="caution">
    <text evidence="7">The sequence shown here is derived from an EMBL/GenBank/DDBJ whole genome shotgun (WGS) entry which is preliminary data.</text>
</comment>
<dbReference type="EMBL" id="CAJFCW020000002">
    <property type="protein sequence ID" value="CAG9090114.1"/>
    <property type="molecule type" value="Genomic_DNA"/>
</dbReference>
<dbReference type="OrthoDB" id="823504at2759"/>
<evidence type="ECO:0000256" key="1">
    <source>
        <dbReference type="ARBA" id="ARBA00004613"/>
    </source>
</evidence>
<dbReference type="GO" id="GO:0020037">
    <property type="term" value="F:heme binding"/>
    <property type="evidence" value="ECO:0007669"/>
    <property type="project" value="InterPro"/>
</dbReference>
<keyword evidence="5" id="KW-0408">Iron</keyword>
<evidence type="ECO:0000256" key="6">
    <source>
        <dbReference type="SAM" id="SignalP"/>
    </source>
</evidence>
<keyword evidence="2" id="KW-0964">Secreted</keyword>
<dbReference type="PRINTS" id="PR00457">
    <property type="entry name" value="ANPEROXIDASE"/>
</dbReference>
<keyword evidence="5" id="KW-0349">Heme</keyword>
<feature type="chain" id="PRO_5036408238" description="Peroxidase" evidence="6">
    <location>
        <begin position="19"/>
        <end position="1477"/>
    </location>
</feature>
<accession>A0A811K2B5</accession>
<dbReference type="PANTHER" id="PTHR11475:SF133">
    <property type="entry name" value="PEROXIDASE"/>
    <property type="match status" value="1"/>
</dbReference>
<evidence type="ECO:0000256" key="2">
    <source>
        <dbReference type="ARBA" id="ARBA00022525"/>
    </source>
</evidence>
<evidence type="ECO:0000256" key="3">
    <source>
        <dbReference type="ARBA" id="ARBA00022559"/>
    </source>
</evidence>
<feature type="binding site" description="axial binding residue" evidence="5">
    <location>
        <position position="1162"/>
    </location>
    <ligand>
        <name>heme b</name>
        <dbReference type="ChEBI" id="CHEBI:60344"/>
    </ligand>
    <ligandPart>
        <name>Fe</name>
        <dbReference type="ChEBI" id="CHEBI:18248"/>
    </ligandPart>
</feature>
<dbReference type="PROSITE" id="PS50292">
    <property type="entry name" value="PEROXIDASE_3"/>
    <property type="match status" value="2"/>
</dbReference>
<keyword evidence="4 6" id="KW-0732">Signal</keyword>
<dbReference type="InterPro" id="IPR010255">
    <property type="entry name" value="Haem_peroxidase_sf"/>
</dbReference>
<dbReference type="CDD" id="cd09823">
    <property type="entry name" value="peroxinectin_like"/>
    <property type="match status" value="2"/>
</dbReference>
<dbReference type="GO" id="GO:0004601">
    <property type="term" value="F:peroxidase activity"/>
    <property type="evidence" value="ECO:0007669"/>
    <property type="project" value="UniProtKB-KW"/>
</dbReference>
<dbReference type="Proteomes" id="UP000614601">
    <property type="component" value="Unassembled WGS sequence"/>
</dbReference>
<dbReference type="Pfam" id="PF03098">
    <property type="entry name" value="An_peroxidase"/>
    <property type="match status" value="2"/>
</dbReference>
<dbReference type="InterPro" id="IPR037120">
    <property type="entry name" value="Haem_peroxidase_sf_animal"/>
</dbReference>
<dbReference type="GO" id="GO:0006979">
    <property type="term" value="P:response to oxidative stress"/>
    <property type="evidence" value="ECO:0007669"/>
    <property type="project" value="InterPro"/>
</dbReference>
<dbReference type="Proteomes" id="UP000783686">
    <property type="component" value="Unassembled WGS sequence"/>
</dbReference>
<evidence type="ECO:0008006" key="9">
    <source>
        <dbReference type="Google" id="ProtNLM"/>
    </source>
</evidence>
<name>A0A811K2B5_9BILA</name>
<organism evidence="7 8">
    <name type="scientific">Bursaphelenchus okinawaensis</name>
    <dbReference type="NCBI Taxonomy" id="465554"/>
    <lineage>
        <taxon>Eukaryota</taxon>
        <taxon>Metazoa</taxon>
        <taxon>Ecdysozoa</taxon>
        <taxon>Nematoda</taxon>
        <taxon>Chromadorea</taxon>
        <taxon>Rhabditida</taxon>
        <taxon>Tylenchina</taxon>
        <taxon>Tylenchomorpha</taxon>
        <taxon>Aphelenchoidea</taxon>
        <taxon>Aphelenchoididae</taxon>
        <taxon>Bursaphelenchus</taxon>
    </lineage>
</organism>
<dbReference type="InterPro" id="IPR019791">
    <property type="entry name" value="Haem_peroxidase_animal"/>
</dbReference>
<dbReference type="SUPFAM" id="SSF48113">
    <property type="entry name" value="Heme-dependent peroxidases"/>
    <property type="match status" value="2"/>
</dbReference>
<dbReference type="PANTHER" id="PTHR11475">
    <property type="entry name" value="OXIDASE/PEROXIDASE"/>
    <property type="match status" value="1"/>
</dbReference>
<feature type="signal peptide" evidence="6">
    <location>
        <begin position="1"/>
        <end position="18"/>
    </location>
</feature>
<keyword evidence="3" id="KW-0575">Peroxidase</keyword>
<dbReference type="Gene3D" id="1.10.640.10">
    <property type="entry name" value="Haem peroxidase domain superfamily, animal type"/>
    <property type="match status" value="2"/>
</dbReference>
<dbReference type="GO" id="GO:0005576">
    <property type="term" value="C:extracellular region"/>
    <property type="evidence" value="ECO:0007669"/>
    <property type="project" value="UniProtKB-SubCell"/>
</dbReference>
<dbReference type="EMBL" id="CAJFDH010000002">
    <property type="protein sequence ID" value="CAD5209813.1"/>
    <property type="molecule type" value="Genomic_DNA"/>
</dbReference>
<keyword evidence="8" id="KW-1185">Reference proteome</keyword>